<reference evidence="6" key="1">
    <citation type="journal article" date="2014" name="Int. J. Syst. Evol. Microbiol.">
        <title>Complete genome sequence of Corynebacterium casei LMG S-19264T (=DSM 44701T), isolated from a smear-ripened cheese.</title>
        <authorList>
            <consortium name="US DOE Joint Genome Institute (JGI-PGF)"/>
            <person name="Walter F."/>
            <person name="Albersmeier A."/>
            <person name="Kalinowski J."/>
            <person name="Ruckert C."/>
        </authorList>
    </citation>
    <scope>NUCLEOTIDE SEQUENCE</scope>
    <source>
        <strain evidence="6">JCM 5069</strain>
    </source>
</reference>
<dbReference type="PROSITE" id="PS51173">
    <property type="entry name" value="CBM2"/>
    <property type="match status" value="1"/>
</dbReference>
<dbReference type="EMBL" id="BNCD01000012">
    <property type="protein sequence ID" value="GHH82431.1"/>
    <property type="molecule type" value="Genomic_DNA"/>
</dbReference>
<reference evidence="6" key="2">
    <citation type="submission" date="2020-09" db="EMBL/GenBank/DDBJ databases">
        <authorList>
            <person name="Sun Q."/>
            <person name="Ohkuma M."/>
        </authorList>
    </citation>
    <scope>NUCLEOTIDE SEQUENCE</scope>
    <source>
        <strain evidence="6">JCM 5069</strain>
    </source>
</reference>
<dbReference type="Proteomes" id="UP000603708">
    <property type="component" value="Unassembled WGS sequence"/>
</dbReference>
<evidence type="ECO:0000256" key="3">
    <source>
        <dbReference type="SAM" id="MobiDB-lite"/>
    </source>
</evidence>
<evidence type="ECO:0000259" key="5">
    <source>
        <dbReference type="PROSITE" id="PS51173"/>
    </source>
</evidence>
<proteinExistence type="predicted"/>
<feature type="signal peptide" evidence="4">
    <location>
        <begin position="1"/>
        <end position="33"/>
    </location>
</feature>
<dbReference type="InterPro" id="IPR008965">
    <property type="entry name" value="CBM2/CBM3_carb-bd_dom_sf"/>
</dbReference>
<keyword evidence="7" id="KW-1185">Reference proteome</keyword>
<dbReference type="InterPro" id="IPR001919">
    <property type="entry name" value="CBD2"/>
</dbReference>
<dbReference type="SUPFAM" id="SSF49384">
    <property type="entry name" value="Carbohydrate-binding domain"/>
    <property type="match status" value="1"/>
</dbReference>
<comment type="caution">
    <text evidence="6">The sequence shown here is derived from an EMBL/GenBank/DDBJ whole genome shotgun (WGS) entry which is preliminary data.</text>
</comment>
<dbReference type="InterPro" id="IPR012291">
    <property type="entry name" value="CBM2_carb-bd_dom_sf"/>
</dbReference>
<gene>
    <name evidence="6" type="ORF">GCM10018793_42250</name>
</gene>
<feature type="domain" description="CBM2" evidence="5">
    <location>
        <begin position="95"/>
        <end position="205"/>
    </location>
</feature>
<evidence type="ECO:0000256" key="4">
    <source>
        <dbReference type="SAM" id="SignalP"/>
    </source>
</evidence>
<keyword evidence="1 4" id="KW-0732">Signal</keyword>
<dbReference type="SMART" id="SM00637">
    <property type="entry name" value="CBD_II"/>
    <property type="match status" value="1"/>
</dbReference>
<dbReference type="Gene3D" id="2.60.40.290">
    <property type="match status" value="1"/>
</dbReference>
<accession>A0A919GDD7</accession>
<sequence>MRRRGKLPLPAAVAALATTAVGVLLLSPGQAQAHQGTGATRAPADTAVGQDRHATGTAGRHHGHGHPPGHGHRPPHHHHHHHHDHPHPPTDPGGPPPTDPGEPMTCMALYNVTEEHPGGFTGQVEVMNHGTEPMVGWTVTWQPGVGTEITAVQDGTLAHHGDGTVSVRNVESNATVPPDDEVVFTFTADSTGADFPIGSMGCTSP</sequence>
<keyword evidence="2" id="KW-0624">Polysaccharide degradation</keyword>
<evidence type="ECO:0000313" key="6">
    <source>
        <dbReference type="EMBL" id="GHH82431.1"/>
    </source>
</evidence>
<dbReference type="RefSeq" id="WP_189934337.1">
    <property type="nucleotide sequence ID" value="NZ_BNCD01000012.1"/>
</dbReference>
<name>A0A919GDD7_9ACTN</name>
<keyword evidence="2" id="KW-0119">Carbohydrate metabolism</keyword>
<dbReference type="GO" id="GO:0030247">
    <property type="term" value="F:polysaccharide binding"/>
    <property type="evidence" value="ECO:0007669"/>
    <property type="project" value="UniProtKB-UniRule"/>
</dbReference>
<feature type="compositionally biased region" description="Pro residues" evidence="3">
    <location>
        <begin position="89"/>
        <end position="100"/>
    </location>
</feature>
<dbReference type="GO" id="GO:0004553">
    <property type="term" value="F:hydrolase activity, hydrolyzing O-glycosyl compounds"/>
    <property type="evidence" value="ECO:0007669"/>
    <property type="project" value="InterPro"/>
</dbReference>
<feature type="compositionally biased region" description="Basic residues" evidence="3">
    <location>
        <begin position="59"/>
        <end position="85"/>
    </location>
</feature>
<dbReference type="AlphaFoldDB" id="A0A919GDD7"/>
<feature type="region of interest" description="Disordered" evidence="3">
    <location>
        <begin position="34"/>
        <end position="105"/>
    </location>
</feature>
<feature type="chain" id="PRO_5037341129" description="CBM2 domain-containing protein" evidence="4">
    <location>
        <begin position="34"/>
        <end position="205"/>
    </location>
</feature>
<dbReference type="GO" id="GO:0000272">
    <property type="term" value="P:polysaccharide catabolic process"/>
    <property type="evidence" value="ECO:0007669"/>
    <property type="project" value="UniProtKB-KW"/>
</dbReference>
<evidence type="ECO:0000313" key="7">
    <source>
        <dbReference type="Proteomes" id="UP000603708"/>
    </source>
</evidence>
<protein>
    <recommendedName>
        <fullName evidence="5">CBM2 domain-containing protein</fullName>
    </recommendedName>
</protein>
<dbReference type="Pfam" id="PF00553">
    <property type="entry name" value="CBM_2"/>
    <property type="match status" value="1"/>
</dbReference>
<organism evidence="6 7">
    <name type="scientific">Streptomyces sulfonofaciens</name>
    <dbReference type="NCBI Taxonomy" id="68272"/>
    <lineage>
        <taxon>Bacteria</taxon>
        <taxon>Bacillati</taxon>
        <taxon>Actinomycetota</taxon>
        <taxon>Actinomycetes</taxon>
        <taxon>Kitasatosporales</taxon>
        <taxon>Streptomycetaceae</taxon>
        <taxon>Streptomyces</taxon>
    </lineage>
</organism>
<evidence type="ECO:0000256" key="1">
    <source>
        <dbReference type="ARBA" id="ARBA00022729"/>
    </source>
</evidence>
<evidence type="ECO:0000256" key="2">
    <source>
        <dbReference type="ARBA" id="ARBA00023326"/>
    </source>
</evidence>